<feature type="domain" description="HTH cro/C1-type" evidence="3">
    <location>
        <begin position="7"/>
        <end position="61"/>
    </location>
</feature>
<reference evidence="4" key="2">
    <citation type="journal article" date="2021" name="PeerJ">
        <title>Extensive microbial diversity within the chicken gut microbiome revealed by metagenomics and culture.</title>
        <authorList>
            <person name="Gilroy R."/>
            <person name="Ravi A."/>
            <person name="Getino M."/>
            <person name="Pursley I."/>
            <person name="Horton D.L."/>
            <person name="Alikhan N.F."/>
            <person name="Baker D."/>
            <person name="Gharbi K."/>
            <person name="Hall N."/>
            <person name="Watson M."/>
            <person name="Adriaenssens E.M."/>
            <person name="Foster-Nyarko E."/>
            <person name="Jarju S."/>
            <person name="Secka A."/>
            <person name="Antonio M."/>
            <person name="Oren A."/>
            <person name="Chaudhuri R.R."/>
            <person name="La Ragione R."/>
            <person name="Hildebrand F."/>
            <person name="Pallen M.J."/>
        </authorList>
    </citation>
    <scope>NUCLEOTIDE SEQUENCE</scope>
    <source>
        <strain evidence="4">11300</strain>
    </source>
</reference>
<organism evidence="4 5">
    <name type="scientific">Candidatus Fimisoma avicola</name>
    <dbReference type="NCBI Taxonomy" id="2840826"/>
    <lineage>
        <taxon>Bacteria</taxon>
        <taxon>Bacillati</taxon>
        <taxon>Bacillota</taxon>
        <taxon>Clostridia</taxon>
        <taxon>Eubacteriales</taxon>
        <taxon>Candidatus Fimisoma</taxon>
    </lineage>
</organism>
<keyword evidence="1" id="KW-0238">DNA-binding</keyword>
<dbReference type="Proteomes" id="UP000824091">
    <property type="component" value="Unassembled WGS sequence"/>
</dbReference>
<name>A0A9D1I6H2_9FIRM</name>
<dbReference type="SMART" id="SM00530">
    <property type="entry name" value="HTH_XRE"/>
    <property type="match status" value="1"/>
</dbReference>
<dbReference type="GO" id="GO:0003677">
    <property type="term" value="F:DNA binding"/>
    <property type="evidence" value="ECO:0007669"/>
    <property type="project" value="UniProtKB-KW"/>
</dbReference>
<dbReference type="CDD" id="cd00093">
    <property type="entry name" value="HTH_XRE"/>
    <property type="match status" value="1"/>
</dbReference>
<feature type="transmembrane region" description="Helical" evidence="2">
    <location>
        <begin position="78"/>
        <end position="96"/>
    </location>
</feature>
<dbReference type="PANTHER" id="PTHR46558:SF11">
    <property type="entry name" value="HTH-TYPE TRANSCRIPTIONAL REGULATOR XRE"/>
    <property type="match status" value="1"/>
</dbReference>
<sequence length="123" mass="13351">MDIGNIIYTKRKEKGLSQEQLAEAIGVARQTVSKWETSETLPDVESLQKLAIFLGFSVDKALGIDTGLIEEDDDDDKTVWLMIGGFAIGTVLGIAFEKYILGLAFAIVGQGLGLILKAFDKKS</sequence>
<dbReference type="InterPro" id="IPR010982">
    <property type="entry name" value="Lambda_DNA-bd_dom_sf"/>
</dbReference>
<proteinExistence type="predicted"/>
<accession>A0A9D1I6H2</accession>
<protein>
    <submittedName>
        <fullName evidence="4">Helix-turn-helix transcriptional regulator</fullName>
    </submittedName>
</protein>
<evidence type="ECO:0000313" key="5">
    <source>
        <dbReference type="Proteomes" id="UP000824091"/>
    </source>
</evidence>
<dbReference type="AlphaFoldDB" id="A0A9D1I6H2"/>
<dbReference type="Gene3D" id="1.10.260.40">
    <property type="entry name" value="lambda repressor-like DNA-binding domains"/>
    <property type="match status" value="1"/>
</dbReference>
<dbReference type="Pfam" id="PF01381">
    <property type="entry name" value="HTH_3"/>
    <property type="match status" value="1"/>
</dbReference>
<keyword evidence="2" id="KW-0472">Membrane</keyword>
<dbReference type="SUPFAM" id="SSF47413">
    <property type="entry name" value="lambda repressor-like DNA-binding domains"/>
    <property type="match status" value="1"/>
</dbReference>
<evidence type="ECO:0000313" key="4">
    <source>
        <dbReference type="EMBL" id="HIU27810.1"/>
    </source>
</evidence>
<keyword evidence="2" id="KW-0812">Transmembrane</keyword>
<evidence type="ECO:0000256" key="2">
    <source>
        <dbReference type="SAM" id="Phobius"/>
    </source>
</evidence>
<dbReference type="InterPro" id="IPR001387">
    <property type="entry name" value="Cro/C1-type_HTH"/>
</dbReference>
<keyword evidence="2" id="KW-1133">Transmembrane helix</keyword>
<feature type="transmembrane region" description="Helical" evidence="2">
    <location>
        <begin position="102"/>
        <end position="119"/>
    </location>
</feature>
<dbReference type="PANTHER" id="PTHR46558">
    <property type="entry name" value="TRACRIPTIONAL REGULATORY PROTEIN-RELATED-RELATED"/>
    <property type="match status" value="1"/>
</dbReference>
<dbReference type="PROSITE" id="PS50943">
    <property type="entry name" value="HTH_CROC1"/>
    <property type="match status" value="1"/>
</dbReference>
<dbReference type="EMBL" id="DVMO01000081">
    <property type="protein sequence ID" value="HIU27810.1"/>
    <property type="molecule type" value="Genomic_DNA"/>
</dbReference>
<reference evidence="4" key="1">
    <citation type="submission" date="2020-10" db="EMBL/GenBank/DDBJ databases">
        <authorList>
            <person name="Gilroy R."/>
        </authorList>
    </citation>
    <scope>NUCLEOTIDE SEQUENCE</scope>
    <source>
        <strain evidence="4">11300</strain>
    </source>
</reference>
<evidence type="ECO:0000259" key="3">
    <source>
        <dbReference type="PROSITE" id="PS50943"/>
    </source>
</evidence>
<gene>
    <name evidence="4" type="ORF">IAD16_05475</name>
</gene>
<evidence type="ECO:0000256" key="1">
    <source>
        <dbReference type="ARBA" id="ARBA00023125"/>
    </source>
</evidence>
<comment type="caution">
    <text evidence="4">The sequence shown here is derived from an EMBL/GenBank/DDBJ whole genome shotgun (WGS) entry which is preliminary data.</text>
</comment>